<feature type="chain" id="PRO_5018594852" evidence="11">
    <location>
        <begin position="24"/>
        <end position="263"/>
    </location>
</feature>
<evidence type="ECO:0000313" key="13">
    <source>
        <dbReference type="Ensembl" id="ENSCVAP00000032343.1"/>
    </source>
</evidence>
<dbReference type="OMA" id="DVHGVNG"/>
<keyword evidence="5 10" id="KW-0472">Membrane</keyword>
<dbReference type="PRINTS" id="PR00213">
    <property type="entry name" value="MYELINP0"/>
</dbReference>
<evidence type="ECO:0000256" key="2">
    <source>
        <dbReference type="ARBA" id="ARBA00022692"/>
    </source>
</evidence>
<accession>A0A3Q2EIB4</accession>
<dbReference type="InterPro" id="IPR007110">
    <property type="entry name" value="Ig-like_dom"/>
</dbReference>
<evidence type="ECO:0000256" key="6">
    <source>
        <dbReference type="ARBA" id="ARBA00023157"/>
    </source>
</evidence>
<evidence type="ECO:0000256" key="10">
    <source>
        <dbReference type="SAM" id="Phobius"/>
    </source>
</evidence>
<dbReference type="InterPro" id="IPR013783">
    <property type="entry name" value="Ig-like_fold"/>
</dbReference>
<feature type="transmembrane region" description="Helical" evidence="10">
    <location>
        <begin position="151"/>
        <end position="173"/>
    </location>
</feature>
<comment type="subcellular location">
    <subcellularLocation>
        <location evidence="1">Membrane</location>
        <topology evidence="1">Single-pass type I membrane protein</topology>
    </subcellularLocation>
</comment>
<keyword evidence="4 10" id="KW-1133">Transmembrane helix</keyword>
<reference evidence="13" key="2">
    <citation type="submission" date="2025-09" db="UniProtKB">
        <authorList>
            <consortium name="Ensembl"/>
        </authorList>
    </citation>
    <scope>IDENTIFICATION</scope>
</reference>
<dbReference type="AlphaFoldDB" id="A0A3Q2EIB4"/>
<evidence type="ECO:0000256" key="1">
    <source>
        <dbReference type="ARBA" id="ARBA00004479"/>
    </source>
</evidence>
<keyword evidence="3 11" id="KW-0732">Signal</keyword>
<dbReference type="Pfam" id="PF07686">
    <property type="entry name" value="V-set"/>
    <property type="match status" value="1"/>
</dbReference>
<reference evidence="13" key="1">
    <citation type="submission" date="2025-08" db="UniProtKB">
        <authorList>
            <consortium name="Ensembl"/>
        </authorList>
    </citation>
    <scope>IDENTIFICATION</scope>
</reference>
<keyword evidence="7" id="KW-0325">Glycoprotein</keyword>
<dbReference type="PROSITE" id="PS50835">
    <property type="entry name" value="IG_LIKE"/>
    <property type="match status" value="1"/>
</dbReference>
<keyword evidence="8" id="KW-0393">Immunoglobulin domain</keyword>
<proteinExistence type="predicted"/>
<keyword evidence="14" id="KW-1185">Reference proteome</keyword>
<feature type="region of interest" description="Disordered" evidence="9">
    <location>
        <begin position="210"/>
        <end position="263"/>
    </location>
</feature>
<dbReference type="InterPro" id="IPR000920">
    <property type="entry name" value="Myelin_P0-rel"/>
</dbReference>
<evidence type="ECO:0000256" key="5">
    <source>
        <dbReference type="ARBA" id="ARBA00023136"/>
    </source>
</evidence>
<dbReference type="KEGG" id="cvg:107087874"/>
<dbReference type="InterPro" id="IPR003599">
    <property type="entry name" value="Ig_sub"/>
</dbReference>
<protein>
    <submittedName>
        <fullName evidence="13">Myelin protein zero-like protein 2</fullName>
    </submittedName>
</protein>
<evidence type="ECO:0000313" key="14">
    <source>
        <dbReference type="Proteomes" id="UP000265020"/>
    </source>
</evidence>
<dbReference type="Gene3D" id="2.60.40.10">
    <property type="entry name" value="Immunoglobulins"/>
    <property type="match status" value="1"/>
</dbReference>
<sequence length="263" mass="29212">MDRFWLLVFLGGFVFSGVQEVLGIEIKTKKELEAVNGTNVRLWCSFTSTQPILPEKVIVSWSFRGINSRSDDRVLYYHEIPYPQKEGLFKGHAVWSGDIGRKDASITLNDVQPNFNGTYTCHVTNPPDFHGSSGQTVLRVVNKVTLSDATFFLSIVGGCCGLVLVLLGIFAVVKVCRKKQREDDFEYQEECSKNEPTICSPAEAVHLTVLKKEKEVGSSDDEESEPSSGGDEEEDDPGDGDDDDDDEDDDDGGDDEDKKKILF</sequence>
<evidence type="ECO:0000256" key="11">
    <source>
        <dbReference type="SAM" id="SignalP"/>
    </source>
</evidence>
<feature type="signal peptide" evidence="11">
    <location>
        <begin position="1"/>
        <end position="23"/>
    </location>
</feature>
<dbReference type="PANTHER" id="PTHR13869:SF21">
    <property type="entry name" value="MYELIN PROTEIN ZERO-LIKE PROTEIN 2"/>
    <property type="match status" value="1"/>
</dbReference>
<dbReference type="GO" id="GO:0098609">
    <property type="term" value="P:cell-cell adhesion"/>
    <property type="evidence" value="ECO:0007669"/>
    <property type="project" value="TreeGrafter"/>
</dbReference>
<evidence type="ECO:0000256" key="7">
    <source>
        <dbReference type="ARBA" id="ARBA00023180"/>
    </source>
</evidence>
<dbReference type="InterPro" id="IPR013106">
    <property type="entry name" value="Ig_V-set"/>
</dbReference>
<evidence type="ECO:0000256" key="8">
    <source>
        <dbReference type="ARBA" id="ARBA00023319"/>
    </source>
</evidence>
<dbReference type="Ensembl" id="ENSCVAT00000032948.1">
    <property type="protein sequence ID" value="ENSCVAP00000032343.1"/>
    <property type="gene ID" value="ENSCVAG00000022299.1"/>
</dbReference>
<dbReference type="SMART" id="SM00409">
    <property type="entry name" value="IG"/>
    <property type="match status" value="1"/>
</dbReference>
<dbReference type="GeneID" id="107087874"/>
<dbReference type="PANTHER" id="PTHR13869">
    <property type="entry name" value="MYELIN P0 RELATED"/>
    <property type="match status" value="1"/>
</dbReference>
<evidence type="ECO:0000256" key="9">
    <source>
        <dbReference type="SAM" id="MobiDB-lite"/>
    </source>
</evidence>
<dbReference type="GO" id="GO:0005886">
    <property type="term" value="C:plasma membrane"/>
    <property type="evidence" value="ECO:0007669"/>
    <property type="project" value="TreeGrafter"/>
</dbReference>
<evidence type="ECO:0000256" key="3">
    <source>
        <dbReference type="ARBA" id="ARBA00022729"/>
    </source>
</evidence>
<evidence type="ECO:0000256" key="4">
    <source>
        <dbReference type="ARBA" id="ARBA00022989"/>
    </source>
</evidence>
<dbReference type="SUPFAM" id="SSF48726">
    <property type="entry name" value="Immunoglobulin"/>
    <property type="match status" value="1"/>
</dbReference>
<keyword evidence="2 10" id="KW-0812">Transmembrane</keyword>
<evidence type="ECO:0000259" key="12">
    <source>
        <dbReference type="PROSITE" id="PS50835"/>
    </source>
</evidence>
<organism evidence="13 14">
    <name type="scientific">Cyprinodon variegatus</name>
    <name type="common">Sheepshead minnow</name>
    <dbReference type="NCBI Taxonomy" id="28743"/>
    <lineage>
        <taxon>Eukaryota</taxon>
        <taxon>Metazoa</taxon>
        <taxon>Chordata</taxon>
        <taxon>Craniata</taxon>
        <taxon>Vertebrata</taxon>
        <taxon>Euteleostomi</taxon>
        <taxon>Actinopterygii</taxon>
        <taxon>Neopterygii</taxon>
        <taxon>Teleostei</taxon>
        <taxon>Neoteleostei</taxon>
        <taxon>Acanthomorphata</taxon>
        <taxon>Ovalentaria</taxon>
        <taxon>Atherinomorphae</taxon>
        <taxon>Cyprinodontiformes</taxon>
        <taxon>Cyprinodontidae</taxon>
        <taxon>Cyprinodon</taxon>
    </lineage>
</organism>
<feature type="compositionally biased region" description="Acidic residues" evidence="9">
    <location>
        <begin position="218"/>
        <end position="255"/>
    </location>
</feature>
<dbReference type="OrthoDB" id="8916449at2759"/>
<feature type="domain" description="Ig-like" evidence="12">
    <location>
        <begin position="19"/>
        <end position="142"/>
    </location>
</feature>
<dbReference type="Proteomes" id="UP000265020">
    <property type="component" value="Unassembled WGS sequence"/>
</dbReference>
<keyword evidence="6" id="KW-1015">Disulfide bond</keyword>
<dbReference type="InterPro" id="IPR036179">
    <property type="entry name" value="Ig-like_dom_sf"/>
</dbReference>
<dbReference type="GeneTree" id="ENSGT01030000234556"/>
<name>A0A3Q2EIB4_CYPVA</name>
<dbReference type="RefSeq" id="XP_015235176.1">
    <property type="nucleotide sequence ID" value="XM_015379690.1"/>
</dbReference>